<dbReference type="KEGG" id="sla:SERLADRAFT_462914"/>
<sequence>MIIKVDQEAIEIARDASAPWPSTQCDDDPQNVHARVIENVPFSFALRDNKK</sequence>
<protein>
    <submittedName>
        <fullName evidence="1">Uncharacterized protein</fullName>
    </submittedName>
</protein>
<dbReference type="EMBL" id="GL945432">
    <property type="protein sequence ID" value="EGO26163.1"/>
    <property type="molecule type" value="Genomic_DNA"/>
</dbReference>
<dbReference type="HOGENOM" id="CLU_3107884_0_0_1"/>
<dbReference type="RefSeq" id="XP_007316336.1">
    <property type="nucleotide sequence ID" value="XM_007316274.1"/>
</dbReference>
<dbReference type="GeneID" id="18818455"/>
<name>F8NQT7_SERL9</name>
<gene>
    <name evidence="1" type="ORF">SERLADRAFT_462914</name>
</gene>
<evidence type="ECO:0000313" key="1">
    <source>
        <dbReference type="EMBL" id="EGO26163.1"/>
    </source>
</evidence>
<dbReference type="AlphaFoldDB" id="F8NQT7"/>
<organism>
    <name type="scientific">Serpula lacrymans var. lacrymans (strain S7.9)</name>
    <name type="common">Dry rot fungus</name>
    <dbReference type="NCBI Taxonomy" id="578457"/>
    <lineage>
        <taxon>Eukaryota</taxon>
        <taxon>Fungi</taxon>
        <taxon>Dikarya</taxon>
        <taxon>Basidiomycota</taxon>
        <taxon>Agaricomycotina</taxon>
        <taxon>Agaricomycetes</taxon>
        <taxon>Agaricomycetidae</taxon>
        <taxon>Boletales</taxon>
        <taxon>Coniophorineae</taxon>
        <taxon>Serpulaceae</taxon>
        <taxon>Serpula</taxon>
    </lineage>
</organism>
<dbReference type="Proteomes" id="UP000008064">
    <property type="component" value="Unassembled WGS sequence"/>
</dbReference>
<accession>F8NQT7</accession>
<reference evidence="1" key="1">
    <citation type="submission" date="2011-04" db="EMBL/GenBank/DDBJ databases">
        <title>Evolution of plant cell wall degrading machinery underlies the functional diversity of forest fungi.</title>
        <authorList>
            <consortium name="US DOE Joint Genome Institute (JGI-PGF)"/>
            <person name="Eastwood D.C."/>
            <person name="Floudas D."/>
            <person name="Binder M."/>
            <person name="Majcherczyk A."/>
            <person name="Schneider P."/>
            <person name="Aerts A."/>
            <person name="Asiegbu F.O."/>
            <person name="Baker S.E."/>
            <person name="Barry K."/>
            <person name="Bendiksby M."/>
            <person name="Blumentritt M."/>
            <person name="Coutinho P.M."/>
            <person name="Cullen D."/>
            <person name="Cullen D."/>
            <person name="Gathman A."/>
            <person name="Goodell B."/>
            <person name="Henrissat B."/>
            <person name="Ihrmark K."/>
            <person name="Kauserud H."/>
            <person name="Kohler A."/>
            <person name="LaButti K."/>
            <person name="Lapidus A."/>
            <person name="Lavin J.L."/>
            <person name="Lee Y.-H."/>
            <person name="Lindquist E."/>
            <person name="Lilly W."/>
            <person name="Lucas S."/>
            <person name="Morin E."/>
            <person name="Murat C."/>
            <person name="Oguiza J.A."/>
            <person name="Park J."/>
            <person name="Pisabarro A.G."/>
            <person name="Riley R."/>
            <person name="Rosling A."/>
            <person name="Salamov A."/>
            <person name="Schmidt O."/>
            <person name="Schmutz J."/>
            <person name="Skrede I."/>
            <person name="Stenlid J."/>
            <person name="Wiebenga A."/>
            <person name="Xie X."/>
            <person name="Kues U."/>
            <person name="Hibbett D.S."/>
            <person name="Hoffmeister D."/>
            <person name="Hogberg N."/>
            <person name="Martin F."/>
            <person name="Grigoriev I.V."/>
            <person name="Watkinson S.C."/>
        </authorList>
    </citation>
    <scope>NUCLEOTIDE SEQUENCE</scope>
    <source>
        <strain evidence="1">S7.9</strain>
    </source>
</reference>
<proteinExistence type="predicted"/>